<protein>
    <submittedName>
        <fullName evidence="14">Alpha-glucosidase/alpha-galactosidase</fullName>
    </submittedName>
</protein>
<dbReference type="NCBIfam" id="NF011657">
    <property type="entry name" value="PRK15076.1"/>
    <property type="match status" value="1"/>
</dbReference>
<dbReference type="Proteomes" id="UP000279422">
    <property type="component" value="Unassembled WGS sequence"/>
</dbReference>
<dbReference type="InterPro" id="IPR015955">
    <property type="entry name" value="Lactate_DH/Glyco_Ohase_4_C"/>
</dbReference>
<evidence type="ECO:0000256" key="9">
    <source>
        <dbReference type="PIRSR" id="PIRSR601088-2"/>
    </source>
</evidence>
<evidence type="ECO:0000313" key="15">
    <source>
        <dbReference type="Proteomes" id="UP000279422"/>
    </source>
</evidence>
<evidence type="ECO:0000256" key="4">
    <source>
        <dbReference type="ARBA" id="ARBA00022801"/>
    </source>
</evidence>
<evidence type="ECO:0000256" key="2">
    <source>
        <dbReference type="ARBA" id="ARBA00010141"/>
    </source>
</evidence>
<dbReference type="GO" id="GO:0004553">
    <property type="term" value="F:hydrolase activity, hydrolyzing O-glycosyl compounds"/>
    <property type="evidence" value="ECO:0007669"/>
    <property type="project" value="InterPro"/>
</dbReference>
<evidence type="ECO:0000256" key="5">
    <source>
        <dbReference type="ARBA" id="ARBA00023027"/>
    </source>
</evidence>
<dbReference type="InterPro" id="IPR001088">
    <property type="entry name" value="Glyco_hydro_4"/>
</dbReference>
<dbReference type="InterPro" id="IPR053715">
    <property type="entry name" value="GH4_Enzyme_sf"/>
</dbReference>
<evidence type="ECO:0000256" key="7">
    <source>
        <dbReference type="ARBA" id="ARBA00023277"/>
    </source>
</evidence>
<dbReference type="GO" id="GO:0005975">
    <property type="term" value="P:carbohydrate metabolic process"/>
    <property type="evidence" value="ECO:0007669"/>
    <property type="project" value="InterPro"/>
</dbReference>
<keyword evidence="5 12" id="KW-0520">NAD</keyword>
<evidence type="ECO:0000256" key="11">
    <source>
        <dbReference type="PIRSR" id="PIRSR601088-4"/>
    </source>
</evidence>
<dbReference type="CDD" id="cd05297">
    <property type="entry name" value="GH4_alpha_glucosidase_galactosidase"/>
    <property type="match status" value="1"/>
</dbReference>
<dbReference type="GO" id="GO:0016616">
    <property type="term" value="F:oxidoreductase activity, acting on the CH-OH group of donors, NAD or NADP as acceptor"/>
    <property type="evidence" value="ECO:0007669"/>
    <property type="project" value="InterPro"/>
</dbReference>
<feature type="binding site" evidence="10">
    <location>
        <position position="168"/>
    </location>
    <ligand>
        <name>Mn(2+)</name>
        <dbReference type="ChEBI" id="CHEBI:29035"/>
    </ligand>
</feature>
<evidence type="ECO:0000259" key="13">
    <source>
        <dbReference type="Pfam" id="PF11975"/>
    </source>
</evidence>
<gene>
    <name evidence="14" type="ORF">DRJ00_01870</name>
</gene>
<organism evidence="14 15">
    <name type="scientific">Aerophobetes bacterium</name>
    <dbReference type="NCBI Taxonomy" id="2030807"/>
    <lineage>
        <taxon>Bacteria</taxon>
        <taxon>Candidatus Aerophobota</taxon>
    </lineage>
</organism>
<keyword evidence="6 10" id="KW-0464">Manganese</keyword>
<proteinExistence type="inferred from homology"/>
<keyword evidence="4 12" id="KW-0378">Hydrolase</keyword>
<name>A0A497E599_UNCAE</name>
<feature type="binding site" evidence="10">
    <location>
        <position position="198"/>
    </location>
    <ligand>
        <name>Mn(2+)</name>
        <dbReference type="ChEBI" id="CHEBI:29035"/>
    </ligand>
</feature>
<evidence type="ECO:0000256" key="10">
    <source>
        <dbReference type="PIRSR" id="PIRSR601088-3"/>
    </source>
</evidence>
<dbReference type="PRINTS" id="PR00732">
    <property type="entry name" value="GLHYDRLASE4"/>
</dbReference>
<keyword evidence="10" id="KW-0408">Iron</keyword>
<evidence type="ECO:0000313" key="14">
    <source>
        <dbReference type="EMBL" id="RLE10285.1"/>
    </source>
</evidence>
<comment type="caution">
    <text evidence="14">The sequence shown here is derived from an EMBL/GenBank/DDBJ whole genome shotgun (WGS) entry which is preliminary data.</text>
</comment>
<feature type="binding site" evidence="9">
    <location>
        <position position="147"/>
    </location>
    <ligand>
        <name>substrate</name>
    </ligand>
</feature>
<dbReference type="Pfam" id="PF11975">
    <property type="entry name" value="Glyco_hydro_4C"/>
    <property type="match status" value="1"/>
</dbReference>
<keyword evidence="8 12" id="KW-0326">Glycosidase</keyword>
<dbReference type="InterPro" id="IPR036291">
    <property type="entry name" value="NAD(P)-bd_dom_sf"/>
</dbReference>
<reference evidence="14 15" key="1">
    <citation type="submission" date="2018-06" db="EMBL/GenBank/DDBJ databases">
        <title>Extensive metabolic versatility and redundancy in microbially diverse, dynamic hydrothermal sediments.</title>
        <authorList>
            <person name="Dombrowski N."/>
            <person name="Teske A."/>
            <person name="Baker B.J."/>
        </authorList>
    </citation>
    <scope>NUCLEOTIDE SEQUENCE [LARGE SCALE GENOMIC DNA]</scope>
    <source>
        <strain evidence="14">B47_G16</strain>
    </source>
</reference>
<dbReference type="SUPFAM" id="SSF56327">
    <property type="entry name" value="LDH C-terminal domain-like"/>
    <property type="match status" value="1"/>
</dbReference>
<dbReference type="InterPro" id="IPR022616">
    <property type="entry name" value="Glyco_hydro_4_C"/>
</dbReference>
<keyword evidence="3 10" id="KW-0479">Metal-binding</keyword>
<feature type="site" description="Increases basicity of active site Tyr" evidence="11">
    <location>
        <position position="109"/>
    </location>
</feature>
<dbReference type="SUPFAM" id="SSF51735">
    <property type="entry name" value="NAD(P)-binding Rossmann-fold domains"/>
    <property type="match status" value="1"/>
</dbReference>
<keyword evidence="10" id="KW-0170">Cobalt</keyword>
<evidence type="ECO:0000256" key="6">
    <source>
        <dbReference type="ARBA" id="ARBA00023211"/>
    </source>
</evidence>
<evidence type="ECO:0000256" key="8">
    <source>
        <dbReference type="ARBA" id="ARBA00023295"/>
    </source>
</evidence>
<dbReference type="EMBL" id="QMPZ01000012">
    <property type="protein sequence ID" value="RLE10285.1"/>
    <property type="molecule type" value="Genomic_DNA"/>
</dbReference>
<evidence type="ECO:0000256" key="12">
    <source>
        <dbReference type="RuleBase" id="RU361152"/>
    </source>
</evidence>
<keyword evidence="7" id="KW-0119">Carbohydrate metabolism</keyword>
<dbReference type="Pfam" id="PF02056">
    <property type="entry name" value="Glyco_hydro_4"/>
    <property type="match status" value="1"/>
</dbReference>
<dbReference type="PANTHER" id="PTHR32092">
    <property type="entry name" value="6-PHOSPHO-BETA-GLUCOSIDASE-RELATED"/>
    <property type="match status" value="1"/>
</dbReference>
<comment type="similarity">
    <text evidence="2 12">Belongs to the glycosyl hydrolase 4 family.</text>
</comment>
<dbReference type="GO" id="GO:0046872">
    <property type="term" value="F:metal ion binding"/>
    <property type="evidence" value="ECO:0007669"/>
    <property type="project" value="UniProtKB-KW"/>
</dbReference>
<keyword evidence="10" id="KW-0533">Nickel</keyword>
<dbReference type="AlphaFoldDB" id="A0A497E599"/>
<feature type="domain" description="Glycosyl hydrolase family 4 C-terminal" evidence="13">
    <location>
        <begin position="194"/>
        <end position="442"/>
    </location>
</feature>
<comment type="cofactor">
    <cofactor evidence="12">
        <name>NAD(+)</name>
        <dbReference type="ChEBI" id="CHEBI:57540"/>
    </cofactor>
    <text evidence="12">Binds 1 NAD(+) per subunit.</text>
</comment>
<comment type="cofactor">
    <cofactor evidence="1">
        <name>Mn(2+)</name>
        <dbReference type="ChEBI" id="CHEBI:29035"/>
    </cofactor>
</comment>
<dbReference type="Gene3D" id="3.90.1820.10">
    <property type="entry name" value="AglA-like glucosidase"/>
    <property type="match status" value="1"/>
</dbReference>
<accession>A0A497E599</accession>
<sequence length="471" mass="53965">MPKIAMIGAGSVVFTKNLITDILLFPELQESEIHLMDIDEDRLNTAYGLTKRIIQKLGIKTKVYATLDRKEALKDASYVINTIQVGGHEATIVDFDIPERYGLRQTIADTHGIGGIFRALRTIPVLLDIIEDMQKLCPEALLINYSNPMAMNVWAVYEASPIKVVGLCHSIQGTAGQLARYIGVPYEKLRYRAAGINHMNWFLELEVDGKDAYPALRKAMENPEIYQKDPVRFEIMKLFGYFVSESSEHMAEYVPYFIPHEEKIKQLNIPIRELIRRDRMGDEIYKYYRRIAKGERLPEIDEEKIMQMNPSTPGIREYINRLQKEIREYNQRLAEGKNPLPPLKRSPEYASKIIHSIETGHRRCIHGNVKNSGLITNLPHGCCVEVPCMVDKNGIQPTYVGELPPQLAALNRTQINVQELAVRAVLERKKEYVYYAALLDPLAKAVLRSDEIIAMVDELFEAHKRYLGYFD</sequence>
<dbReference type="PANTHER" id="PTHR32092:SF6">
    <property type="entry name" value="ALPHA-GALACTOSIDASE"/>
    <property type="match status" value="1"/>
</dbReference>
<evidence type="ECO:0000256" key="1">
    <source>
        <dbReference type="ARBA" id="ARBA00001936"/>
    </source>
</evidence>
<evidence type="ECO:0000256" key="3">
    <source>
        <dbReference type="ARBA" id="ARBA00022723"/>
    </source>
</evidence>